<dbReference type="PANTHER" id="PTHR24106">
    <property type="entry name" value="NACHT, LRR AND CARD DOMAINS-CONTAINING"/>
    <property type="match status" value="1"/>
</dbReference>
<dbReference type="Pfam" id="PF17779">
    <property type="entry name" value="WHD_NOD2"/>
    <property type="match status" value="1"/>
</dbReference>
<feature type="compositionally biased region" description="Basic and acidic residues" evidence="7">
    <location>
        <begin position="142"/>
        <end position="160"/>
    </location>
</feature>
<evidence type="ECO:0000256" key="3">
    <source>
        <dbReference type="ARBA" id="ARBA00022614"/>
    </source>
</evidence>
<dbReference type="PROSITE" id="PS50837">
    <property type="entry name" value="NACHT"/>
    <property type="match status" value="1"/>
</dbReference>
<dbReference type="SMART" id="SM01288">
    <property type="entry name" value="FISNA"/>
    <property type="match status" value="1"/>
</dbReference>
<organism evidence="10 11">
    <name type="scientific">Scleropages formosus</name>
    <name type="common">Asian bonytongue</name>
    <name type="synonym">Osteoglossum formosum</name>
    <dbReference type="NCBI Taxonomy" id="113540"/>
    <lineage>
        <taxon>Eukaryota</taxon>
        <taxon>Metazoa</taxon>
        <taxon>Chordata</taxon>
        <taxon>Craniata</taxon>
        <taxon>Vertebrata</taxon>
        <taxon>Euteleostomi</taxon>
        <taxon>Actinopterygii</taxon>
        <taxon>Neopterygii</taxon>
        <taxon>Teleostei</taxon>
        <taxon>Osteoglossocephala</taxon>
        <taxon>Osteoglossomorpha</taxon>
        <taxon>Osteoglossiformes</taxon>
        <taxon>Osteoglossidae</taxon>
        <taxon>Scleropages</taxon>
    </lineage>
</organism>
<keyword evidence="3" id="KW-0433">Leucine-rich repeat</keyword>
<dbReference type="InterPro" id="IPR041267">
    <property type="entry name" value="NLRP_HD2"/>
</dbReference>
<dbReference type="InterPro" id="IPR051261">
    <property type="entry name" value="NLR"/>
</dbReference>
<dbReference type="InterPro" id="IPR011029">
    <property type="entry name" value="DEATH-like_dom_sf"/>
</dbReference>
<feature type="domain" description="Pyrin" evidence="8">
    <location>
        <begin position="180"/>
        <end position="272"/>
    </location>
</feature>
<feature type="compositionally biased region" description="Polar residues" evidence="7">
    <location>
        <begin position="124"/>
        <end position="134"/>
    </location>
</feature>
<dbReference type="GO" id="GO:0005524">
    <property type="term" value="F:ATP binding"/>
    <property type="evidence" value="ECO:0007669"/>
    <property type="project" value="UniProtKB-KW"/>
</dbReference>
<dbReference type="Gene3D" id="3.40.50.300">
    <property type="entry name" value="P-loop containing nucleotide triphosphate hydrolases"/>
    <property type="match status" value="1"/>
</dbReference>
<dbReference type="AlphaFoldDB" id="A0A0N8JWG6"/>
<dbReference type="Pfam" id="PF17776">
    <property type="entry name" value="NLRC4_HD2"/>
    <property type="match status" value="1"/>
</dbReference>
<sequence>MRAVRIDHVPGSSQQHVPDLLDSRSRSAAHLSFGCHHESLWGERGATFCPGPEDRKVGVVRRRAQNPHPSLGRRCLTPLPYGSTAVSQGASRGKGVVARAEAERKPISRVIRRVRPQRAGTPVASCTSMKTDNSMDYPINLKGEEARDSRPRQPADPDKTDRSTYFVLALEVCFPILLLLGSPRRNDSGAAVRSLQSALGKLTKDELTEFSRQVSQHYPECFEALQDTGSAIIPEKMMEAWGEERALKITLHILRNINQMDLAHSLEREEQRNQSIKIGQQKLKEHLKRRHECVSEGIARQGSSVLLNDIHTELCITVGGSDLVSEEHGMSAVKGTSVKCNDIFKHLAGRPKAMRTVLTKGIAGIGKTISVRKFVLDWAEGKANGHINFVFPLSFRDLNLQKGKKCSLQQLLQLYFPELKGLESVDLDELNVLLILDGLDESRLSLDFHNNDNLFDVRRSASLDVLLTNLIKGNLLPSALLWITSQPAAAARVPAECVHRVTEIHGFRKPQTKEYFLKKVGDVDLAYKVMSHIKKSKGLCTMCHIPVFCWILATFLEPTMSGESESREIPTTLTQIYISFVLIQTNMKKEKHSESREPDLKVLSHDDKELIQKLAKFAFHQLEKENFVFYEGDLKECGIDATQASLHSGLCTEIFPEEDVLVQCKAYSFVHLSVQEFLAALYVFNSYADTYKNLLDPEPRTGAPHREKCARITLFDLHKSAVDKALGSKNPNLNLFLRFLLGLSLESRKGLLQGVLARTESWPLDLQETARYIMEKMKENVSPQTTNELRYCLKEMEHVCPEERGNLTMTLADRKNTRRDEEELEDGGSVLQ</sequence>
<accession>A0A0N8JWG6</accession>
<gene>
    <name evidence="10" type="ORF">Z043_121079</name>
</gene>
<dbReference type="GO" id="GO:0005737">
    <property type="term" value="C:cytoplasm"/>
    <property type="evidence" value="ECO:0007669"/>
    <property type="project" value="UniProtKB-SubCell"/>
</dbReference>
<dbReference type="InterPro" id="IPR004020">
    <property type="entry name" value="DAPIN"/>
</dbReference>
<evidence type="ECO:0000313" key="11">
    <source>
        <dbReference type="Proteomes" id="UP000034805"/>
    </source>
</evidence>
<dbReference type="InterPro" id="IPR027417">
    <property type="entry name" value="P-loop_NTPase"/>
</dbReference>
<feature type="region of interest" description="Disordered" evidence="7">
    <location>
        <begin position="813"/>
        <end position="832"/>
    </location>
</feature>
<dbReference type="Gene3D" id="1.10.533.10">
    <property type="entry name" value="Death Domain, Fas"/>
    <property type="match status" value="1"/>
</dbReference>
<dbReference type="InterPro" id="IPR007111">
    <property type="entry name" value="NACHT_NTPase"/>
</dbReference>
<proteinExistence type="predicted"/>
<evidence type="ECO:0000256" key="2">
    <source>
        <dbReference type="ARBA" id="ARBA00022490"/>
    </source>
</evidence>
<keyword evidence="5" id="KW-0547">Nucleotide-binding</keyword>
<evidence type="ECO:0000256" key="7">
    <source>
        <dbReference type="SAM" id="MobiDB-lite"/>
    </source>
</evidence>
<dbReference type="Pfam" id="PF14484">
    <property type="entry name" value="FISNA"/>
    <property type="match status" value="1"/>
</dbReference>
<reference evidence="10 11" key="1">
    <citation type="submission" date="2015-08" db="EMBL/GenBank/DDBJ databases">
        <title>The genome of the Asian arowana (Scleropages formosus).</title>
        <authorList>
            <person name="Tan M.H."/>
            <person name="Gan H.M."/>
            <person name="Croft L.J."/>
            <person name="Austin C.M."/>
        </authorList>
    </citation>
    <scope>NUCLEOTIDE SEQUENCE [LARGE SCALE GENOMIC DNA]</scope>
    <source>
        <strain evidence="10">Aro1</strain>
    </source>
</reference>
<dbReference type="FunFam" id="3.40.50.300:FF:000210">
    <property type="entry name" value="Si:dkey-16p6.1"/>
    <property type="match status" value="1"/>
</dbReference>
<evidence type="ECO:0000256" key="1">
    <source>
        <dbReference type="ARBA" id="ARBA00004496"/>
    </source>
</evidence>
<evidence type="ECO:0000256" key="4">
    <source>
        <dbReference type="ARBA" id="ARBA00022737"/>
    </source>
</evidence>
<evidence type="ECO:0008006" key="12">
    <source>
        <dbReference type="Google" id="ProtNLM"/>
    </source>
</evidence>
<dbReference type="InterPro" id="IPR041075">
    <property type="entry name" value="NOD1/2_WH"/>
</dbReference>
<dbReference type="EMBL" id="JARO02010195">
    <property type="protein sequence ID" value="KPP60881.1"/>
    <property type="molecule type" value="Genomic_DNA"/>
</dbReference>
<dbReference type="Pfam" id="PF05729">
    <property type="entry name" value="NACHT"/>
    <property type="match status" value="1"/>
</dbReference>
<dbReference type="Pfam" id="PF02758">
    <property type="entry name" value="PYRIN"/>
    <property type="match status" value="1"/>
</dbReference>
<feature type="domain" description="NACHT" evidence="9">
    <location>
        <begin position="355"/>
        <end position="489"/>
    </location>
</feature>
<keyword evidence="4" id="KW-0677">Repeat</keyword>
<dbReference type="PROSITE" id="PS50824">
    <property type="entry name" value="DAPIN"/>
    <property type="match status" value="1"/>
</dbReference>
<comment type="subcellular location">
    <subcellularLocation>
        <location evidence="1">Cytoplasm</location>
    </subcellularLocation>
</comment>
<feature type="region of interest" description="Disordered" evidence="7">
    <location>
        <begin position="116"/>
        <end position="160"/>
    </location>
</feature>
<dbReference type="InterPro" id="IPR029495">
    <property type="entry name" value="NACHT-assoc"/>
</dbReference>
<evidence type="ECO:0000259" key="9">
    <source>
        <dbReference type="PROSITE" id="PS50837"/>
    </source>
</evidence>
<dbReference type="SUPFAM" id="SSF47986">
    <property type="entry name" value="DEATH domain"/>
    <property type="match status" value="1"/>
</dbReference>
<keyword evidence="6" id="KW-0067">ATP-binding</keyword>
<name>A0A0N8JWG6_SCLFO</name>
<evidence type="ECO:0000259" key="8">
    <source>
        <dbReference type="PROSITE" id="PS50824"/>
    </source>
</evidence>
<protein>
    <recommendedName>
        <fullName evidence="12">NACHT domain-containing protein</fullName>
    </recommendedName>
</protein>
<evidence type="ECO:0000256" key="6">
    <source>
        <dbReference type="ARBA" id="ARBA00022840"/>
    </source>
</evidence>
<dbReference type="Proteomes" id="UP000034805">
    <property type="component" value="Unassembled WGS sequence"/>
</dbReference>
<evidence type="ECO:0000256" key="5">
    <source>
        <dbReference type="ARBA" id="ARBA00022741"/>
    </source>
</evidence>
<comment type="caution">
    <text evidence="10">The sequence shown here is derived from an EMBL/GenBank/DDBJ whole genome shotgun (WGS) entry which is preliminary data.</text>
</comment>
<evidence type="ECO:0000313" key="10">
    <source>
        <dbReference type="EMBL" id="KPP60881.1"/>
    </source>
</evidence>
<keyword evidence="2" id="KW-0963">Cytoplasm</keyword>